<reference evidence="2" key="1">
    <citation type="submission" date="2020-08" db="EMBL/GenBank/DDBJ databases">
        <title>Complete genome sequence of Streptococcus mitis strain Nm-65.</title>
        <authorList>
            <person name="Tabata A."/>
            <person name="Ohkuni H."/>
            <person name="Nagamune H."/>
        </authorList>
    </citation>
    <scope>NUCLEOTIDE SEQUENCE [LARGE SCALE GENOMIC DNA]</scope>
    <source>
        <strain evidence="2">Nm-65</strain>
    </source>
</reference>
<proteinExistence type="predicted"/>
<dbReference type="Proteomes" id="UP000516106">
    <property type="component" value="Chromosome"/>
</dbReference>
<evidence type="ECO:0000313" key="2">
    <source>
        <dbReference type="Proteomes" id="UP000516106"/>
    </source>
</evidence>
<evidence type="ECO:0000313" key="1">
    <source>
        <dbReference type="EMBL" id="BCJ09630.1"/>
    </source>
</evidence>
<gene>
    <name evidence="1" type="ORF">SMNM65_00620</name>
</gene>
<dbReference type="AlphaFoldDB" id="A0A7G1IS92"/>
<sequence length="140" mass="16366">MAREGIYVGSREIIQRYVGTRLVWEKVKIQFNEITNFSSSRFGSFESFTPTTMYMDLGTSASWPVGIAPNIQDSNVIKLRNADLIYEVSVRIDRQIIGYYSGRIQYNYRIIVTFRDEEDQQSFLRNKYNETYIFGRKIGG</sequence>
<dbReference type="EMBL" id="AP023349">
    <property type="protein sequence ID" value="BCJ09630.1"/>
    <property type="molecule type" value="Genomic_DNA"/>
</dbReference>
<protein>
    <submittedName>
        <fullName evidence="1">Uncharacterized protein</fullName>
    </submittedName>
</protein>
<organism evidence="1 2">
    <name type="scientific">Streptococcus mitis</name>
    <dbReference type="NCBI Taxonomy" id="28037"/>
    <lineage>
        <taxon>Bacteria</taxon>
        <taxon>Bacillati</taxon>
        <taxon>Bacillota</taxon>
        <taxon>Bacilli</taxon>
        <taxon>Lactobacillales</taxon>
        <taxon>Streptococcaceae</taxon>
        <taxon>Streptococcus</taxon>
        <taxon>Streptococcus mitis group</taxon>
    </lineage>
</organism>
<name>A0A7G1IS92_STRMT</name>
<accession>A0A7G1IS92</accession>